<organism evidence="2 3">
    <name type="scientific">Discina gigas</name>
    <dbReference type="NCBI Taxonomy" id="1032678"/>
    <lineage>
        <taxon>Eukaryota</taxon>
        <taxon>Fungi</taxon>
        <taxon>Dikarya</taxon>
        <taxon>Ascomycota</taxon>
        <taxon>Pezizomycotina</taxon>
        <taxon>Pezizomycetes</taxon>
        <taxon>Pezizales</taxon>
        <taxon>Discinaceae</taxon>
        <taxon>Discina</taxon>
    </lineage>
</organism>
<comment type="caution">
    <text evidence="2">The sequence shown here is derived from an EMBL/GenBank/DDBJ whole genome shotgun (WGS) entry which is preliminary data.</text>
</comment>
<evidence type="ECO:0000313" key="2">
    <source>
        <dbReference type="EMBL" id="KAL0639670.1"/>
    </source>
</evidence>
<dbReference type="Proteomes" id="UP001447188">
    <property type="component" value="Unassembled WGS sequence"/>
</dbReference>
<accession>A0ABR3GV46</accession>
<sequence>MDEDLARRLAALRHSLEKSPSTTQAVTTRSADEEDALVARFAKISMQAPVSTAKNGQPERRISEENHEQEPSLQELIDALTLDKESWTFKEIGELLAEAETIVPPTEDSGIKQENIGNAETVPDWLRGGTSSDVGDTDTEADILRMIKDEIDFEAAHGIVSAEEDIEELRGNEEFKNLEPDVDPDEYLFERFGALGGITLPPVPKNEPGIYTRPKLPVAVAESDTWCCTFLT</sequence>
<dbReference type="EMBL" id="JBBBZM010000009">
    <property type="protein sequence ID" value="KAL0639670.1"/>
    <property type="molecule type" value="Genomic_DNA"/>
</dbReference>
<reference evidence="2 3" key="1">
    <citation type="submission" date="2024-02" db="EMBL/GenBank/DDBJ databases">
        <title>Discinaceae phylogenomics.</title>
        <authorList>
            <person name="Dirks A.C."/>
            <person name="James T.Y."/>
        </authorList>
    </citation>
    <scope>NUCLEOTIDE SEQUENCE [LARGE SCALE GENOMIC DNA]</scope>
    <source>
        <strain evidence="2 3">ACD0624</strain>
    </source>
</reference>
<keyword evidence="3" id="KW-1185">Reference proteome</keyword>
<feature type="region of interest" description="Disordered" evidence="1">
    <location>
        <begin position="47"/>
        <end position="71"/>
    </location>
</feature>
<gene>
    <name evidence="2" type="ORF">Q9L58_001237</name>
</gene>
<name>A0ABR3GV46_9PEZI</name>
<evidence type="ECO:0000256" key="1">
    <source>
        <dbReference type="SAM" id="MobiDB-lite"/>
    </source>
</evidence>
<protein>
    <submittedName>
        <fullName evidence="2">Uncharacterized protein</fullName>
    </submittedName>
</protein>
<feature type="compositionally biased region" description="Basic and acidic residues" evidence="1">
    <location>
        <begin position="57"/>
        <end position="70"/>
    </location>
</feature>
<proteinExistence type="predicted"/>
<evidence type="ECO:0000313" key="3">
    <source>
        <dbReference type="Proteomes" id="UP001447188"/>
    </source>
</evidence>